<dbReference type="PANTHER" id="PTHR43464">
    <property type="entry name" value="METHYLTRANSFERASE"/>
    <property type="match status" value="1"/>
</dbReference>
<dbReference type="EMBL" id="VMNX01000164">
    <property type="protein sequence ID" value="MPY52977.1"/>
    <property type="molecule type" value="Genomic_DNA"/>
</dbReference>
<sequence>MPPTTDAPAGYAAYRQTVADSFGHWYSRGRDSWTGADTNDQVTRFVCAQAPAATGPGRRRILDVGCGRGHQSTELAERLDADSTGLDLLAVWDAPPPARGRARFRQGDFLDFAGTGLDLVVDNGCLHHQRRTDWPAWAAHGAHLLRPGGVLVVSVFLSPHGEISKLPLDDGRLNWWLTERAVTGLYTDAGLTPGDRLVIDRNFQYQGHWLAYLVLSFRKTGG</sequence>
<dbReference type="GO" id="GO:0008168">
    <property type="term" value="F:methyltransferase activity"/>
    <property type="evidence" value="ECO:0007669"/>
    <property type="project" value="UniProtKB-KW"/>
</dbReference>
<evidence type="ECO:0000256" key="1">
    <source>
        <dbReference type="ARBA" id="ARBA00022603"/>
    </source>
</evidence>
<accession>A0A5N8X060</accession>
<evidence type="ECO:0000256" key="3">
    <source>
        <dbReference type="ARBA" id="ARBA00022691"/>
    </source>
</evidence>
<dbReference type="Proteomes" id="UP000373149">
    <property type="component" value="Unassembled WGS sequence"/>
</dbReference>
<keyword evidence="1 4" id="KW-0489">Methyltransferase</keyword>
<evidence type="ECO:0000256" key="2">
    <source>
        <dbReference type="ARBA" id="ARBA00022679"/>
    </source>
</evidence>
<dbReference type="InterPro" id="IPR029063">
    <property type="entry name" value="SAM-dependent_MTases_sf"/>
</dbReference>
<proteinExistence type="predicted"/>
<dbReference type="CDD" id="cd02440">
    <property type="entry name" value="AdoMet_MTases"/>
    <property type="match status" value="1"/>
</dbReference>
<keyword evidence="2 4" id="KW-0808">Transferase</keyword>
<dbReference type="Pfam" id="PF13489">
    <property type="entry name" value="Methyltransf_23"/>
    <property type="match status" value="1"/>
</dbReference>
<keyword evidence="3" id="KW-0949">S-adenosyl-L-methionine</keyword>
<dbReference type="AlphaFoldDB" id="A0A5N8X060"/>
<name>A0A5N8X060_9ACTN</name>
<dbReference type="SUPFAM" id="SSF53335">
    <property type="entry name" value="S-adenosyl-L-methionine-dependent methyltransferases"/>
    <property type="match status" value="1"/>
</dbReference>
<dbReference type="Gene3D" id="3.40.50.150">
    <property type="entry name" value="Vaccinia Virus protein VP39"/>
    <property type="match status" value="1"/>
</dbReference>
<dbReference type="GO" id="GO:0032259">
    <property type="term" value="P:methylation"/>
    <property type="evidence" value="ECO:0007669"/>
    <property type="project" value="UniProtKB-KW"/>
</dbReference>
<dbReference type="PANTHER" id="PTHR43464:SF19">
    <property type="entry name" value="UBIQUINONE BIOSYNTHESIS O-METHYLTRANSFERASE, MITOCHONDRIAL"/>
    <property type="match status" value="1"/>
</dbReference>
<keyword evidence="5" id="KW-1185">Reference proteome</keyword>
<protein>
    <submittedName>
        <fullName evidence="4">Class I SAM-dependent methyltransferase</fullName>
    </submittedName>
</protein>
<organism evidence="4 5">
    <name type="scientific">Streptomyces acidicola</name>
    <dbReference type="NCBI Taxonomy" id="2596892"/>
    <lineage>
        <taxon>Bacteria</taxon>
        <taxon>Bacillati</taxon>
        <taxon>Actinomycetota</taxon>
        <taxon>Actinomycetes</taxon>
        <taxon>Kitasatosporales</taxon>
        <taxon>Streptomycetaceae</taxon>
        <taxon>Streptomyces</taxon>
    </lineage>
</organism>
<evidence type="ECO:0000313" key="4">
    <source>
        <dbReference type="EMBL" id="MPY52977.1"/>
    </source>
</evidence>
<gene>
    <name evidence="4" type="ORF">FPZ41_32200</name>
</gene>
<reference evidence="4 5" key="1">
    <citation type="submission" date="2019-09" db="EMBL/GenBank/DDBJ databases">
        <authorList>
            <person name="Duangmal K."/>
            <person name="Teo W.F.A."/>
            <person name="Lipun K."/>
        </authorList>
    </citation>
    <scope>NUCLEOTIDE SEQUENCE [LARGE SCALE GENOMIC DNA]</scope>
    <source>
        <strain evidence="4 5">K1PN6</strain>
    </source>
</reference>
<comment type="caution">
    <text evidence="4">The sequence shown here is derived from an EMBL/GenBank/DDBJ whole genome shotgun (WGS) entry which is preliminary data.</text>
</comment>
<evidence type="ECO:0000313" key="5">
    <source>
        <dbReference type="Proteomes" id="UP000373149"/>
    </source>
</evidence>
<dbReference type="RefSeq" id="WP_152867153.1">
    <property type="nucleotide sequence ID" value="NZ_VMNX01000164.1"/>
</dbReference>